<evidence type="ECO:0000256" key="5">
    <source>
        <dbReference type="ARBA" id="ARBA00023204"/>
    </source>
</evidence>
<accession>A0A077WDX6</accession>
<feature type="compositionally biased region" description="Basic and acidic residues" evidence="9">
    <location>
        <begin position="345"/>
        <end position="355"/>
    </location>
</feature>
<dbReference type="GO" id="GO:0003684">
    <property type="term" value="F:damaged DNA binding"/>
    <property type="evidence" value="ECO:0007669"/>
    <property type="project" value="TreeGrafter"/>
</dbReference>
<evidence type="ECO:0000259" key="10">
    <source>
        <dbReference type="PROSITE" id="PS50006"/>
    </source>
</evidence>
<dbReference type="OrthoDB" id="552194at2759"/>
<dbReference type="InterPro" id="IPR040227">
    <property type="entry name" value="Nibrin-rel"/>
</dbReference>
<evidence type="ECO:0000256" key="3">
    <source>
        <dbReference type="ARBA" id="ARBA00022454"/>
    </source>
</evidence>
<feature type="domain" description="FHA" evidence="10">
    <location>
        <begin position="33"/>
        <end position="86"/>
    </location>
</feature>
<keyword evidence="4" id="KW-0227">DNA damage</keyword>
<dbReference type="SUPFAM" id="SSF49879">
    <property type="entry name" value="SMAD/FHA domain"/>
    <property type="match status" value="1"/>
</dbReference>
<dbReference type="InterPro" id="IPR043014">
    <property type="entry name" value="Nibrin_BRCT2_sf"/>
</dbReference>
<evidence type="ECO:0000256" key="7">
    <source>
        <dbReference type="ARBA" id="ARBA00023306"/>
    </source>
</evidence>
<keyword evidence="6" id="KW-0539">Nucleus</keyword>
<reference evidence="11" key="1">
    <citation type="journal article" date="2014" name="Genome Announc.">
        <title>De novo whole-genome sequence and genome annotation of Lichtheimia ramosa.</title>
        <authorList>
            <person name="Linde J."/>
            <person name="Schwartze V."/>
            <person name="Binder U."/>
            <person name="Lass-Florl C."/>
            <person name="Voigt K."/>
            <person name="Horn F."/>
        </authorList>
    </citation>
    <scope>NUCLEOTIDE SEQUENCE</scope>
    <source>
        <strain evidence="11">JMRC FSU:6197</strain>
    </source>
</reference>
<dbReference type="SUPFAM" id="SSF52113">
    <property type="entry name" value="BRCT domain"/>
    <property type="match status" value="1"/>
</dbReference>
<comment type="similarity">
    <text evidence="8">Belongs to the Nibrin family.</text>
</comment>
<evidence type="ECO:0000256" key="1">
    <source>
        <dbReference type="ARBA" id="ARBA00004123"/>
    </source>
</evidence>
<dbReference type="Pfam" id="PF00498">
    <property type="entry name" value="FHA"/>
    <property type="match status" value="1"/>
</dbReference>
<dbReference type="GO" id="GO:0030870">
    <property type="term" value="C:Mre11 complex"/>
    <property type="evidence" value="ECO:0007669"/>
    <property type="project" value="InterPro"/>
</dbReference>
<evidence type="ECO:0000256" key="6">
    <source>
        <dbReference type="ARBA" id="ARBA00023242"/>
    </source>
</evidence>
<comment type="subcellular location">
    <subcellularLocation>
        <location evidence="2">Chromosome</location>
    </subcellularLocation>
    <subcellularLocation>
        <location evidence="1">Nucleus</location>
    </subcellularLocation>
</comment>
<dbReference type="InterPro" id="IPR008984">
    <property type="entry name" value="SMAD_FHA_dom_sf"/>
</dbReference>
<dbReference type="SMART" id="SM00240">
    <property type="entry name" value="FHA"/>
    <property type="match status" value="1"/>
</dbReference>
<dbReference type="CDD" id="cd22667">
    <property type="entry name" value="FHA_NBN"/>
    <property type="match status" value="1"/>
</dbReference>
<organism evidence="11">
    <name type="scientific">Lichtheimia ramosa</name>
    <dbReference type="NCBI Taxonomy" id="688394"/>
    <lineage>
        <taxon>Eukaryota</taxon>
        <taxon>Fungi</taxon>
        <taxon>Fungi incertae sedis</taxon>
        <taxon>Mucoromycota</taxon>
        <taxon>Mucoromycotina</taxon>
        <taxon>Mucoromycetes</taxon>
        <taxon>Mucorales</taxon>
        <taxon>Lichtheimiaceae</taxon>
        <taxon>Lichtheimia</taxon>
    </lineage>
</organism>
<keyword evidence="3" id="KW-0158">Chromosome</keyword>
<dbReference type="Pfam" id="PF16508">
    <property type="entry name" value="NIBRIN_BRCT_II"/>
    <property type="match status" value="1"/>
</dbReference>
<dbReference type="InterPro" id="IPR000253">
    <property type="entry name" value="FHA_dom"/>
</dbReference>
<dbReference type="PANTHER" id="PTHR12162:SF0">
    <property type="entry name" value="NIBRIN"/>
    <property type="match status" value="1"/>
</dbReference>
<dbReference type="EMBL" id="LK023315">
    <property type="protein sequence ID" value="CDS04817.1"/>
    <property type="molecule type" value="Genomic_DNA"/>
</dbReference>
<dbReference type="InterPro" id="IPR036420">
    <property type="entry name" value="BRCT_dom_sf"/>
</dbReference>
<feature type="compositionally biased region" description="Acidic residues" evidence="9">
    <location>
        <begin position="369"/>
        <end position="382"/>
    </location>
</feature>
<feature type="compositionally biased region" description="Polar residues" evidence="9">
    <location>
        <begin position="443"/>
        <end position="483"/>
    </location>
</feature>
<keyword evidence="7" id="KW-0131">Cell cycle</keyword>
<dbReference type="GO" id="GO:0000724">
    <property type="term" value="P:double-strand break repair via homologous recombination"/>
    <property type="evidence" value="ECO:0007669"/>
    <property type="project" value="TreeGrafter"/>
</dbReference>
<feature type="compositionally biased region" description="Low complexity" evidence="9">
    <location>
        <begin position="422"/>
        <end position="442"/>
    </location>
</feature>
<keyword evidence="5" id="KW-0234">DNA repair</keyword>
<dbReference type="GO" id="GO:0007095">
    <property type="term" value="P:mitotic G2 DNA damage checkpoint signaling"/>
    <property type="evidence" value="ECO:0007669"/>
    <property type="project" value="InterPro"/>
</dbReference>
<evidence type="ECO:0000256" key="2">
    <source>
        <dbReference type="ARBA" id="ARBA00004286"/>
    </source>
</evidence>
<evidence type="ECO:0000256" key="4">
    <source>
        <dbReference type="ARBA" id="ARBA00022763"/>
    </source>
</evidence>
<dbReference type="GO" id="GO:0005694">
    <property type="term" value="C:chromosome"/>
    <property type="evidence" value="ECO:0007669"/>
    <property type="project" value="UniProtKB-SubCell"/>
</dbReference>
<evidence type="ECO:0000256" key="9">
    <source>
        <dbReference type="SAM" id="MobiDB-lite"/>
    </source>
</evidence>
<sequence length="542" mass="61111">MWFFSPLNDQNQECGKILLCPNQEYTISRKVGDIVIQSDHSISRNHAVLKVDGATKRSVYNKKFKPPVLLENIKAKFGTFVNGKKLETALYLYDGDVVRFGALKSYFRLKWVPVVVCVSSMSSVDKHKVAECAAALGIQLKKEWDHDCTHLYMKEIDDTANFMLCLTHGKPIISLGWFDALMEMGKTIEFTWPSTNEYLPPIRKECKNVKPEQCLPNKDRASLFNGLEFWFFDEPSYNTYQAVVQAAGGQVKYCSMNRTYTIDAVTEDKRIIVAPENDRHAVFREIKAKLKDRQVHRRCIESHEIVTALIECSTNKACNPRLPQQHKEHEDDLFDIDDPLSVQSDMHRSPSHARDVTQASTTTPSALDDMFDDILGDDDDDPLPPPSQQKKTTTTQPDRTMESSQSVAANPSSTTTLAARPSSPNETTTTTTSTAEPASQSTLSRNAATTTASGISQQPRDTSNSAENSRQRNTQRQAKVITPTCQLVVQRSSQQRTRRQIEETSSVPINTKRFRKETDVGNTQLMERLVHMRTGNMNYSGK</sequence>
<evidence type="ECO:0000256" key="8">
    <source>
        <dbReference type="ARBA" id="ARBA00044757"/>
    </source>
</evidence>
<evidence type="ECO:0000313" key="11">
    <source>
        <dbReference type="EMBL" id="CDS04817.1"/>
    </source>
</evidence>
<feature type="compositionally biased region" description="Low complexity" evidence="9">
    <location>
        <begin position="388"/>
        <end position="397"/>
    </location>
</feature>
<name>A0A077WDX6_9FUNG</name>
<protein>
    <recommendedName>
        <fullName evidence="10">FHA domain-containing protein</fullName>
    </recommendedName>
</protein>
<dbReference type="PROSITE" id="PS50006">
    <property type="entry name" value="FHA_DOMAIN"/>
    <property type="match status" value="1"/>
</dbReference>
<dbReference type="AlphaFoldDB" id="A0A077WDX6"/>
<feature type="compositionally biased region" description="Polar residues" evidence="9">
    <location>
        <begin position="402"/>
        <end position="417"/>
    </location>
</feature>
<gene>
    <name evidence="11" type="ORF">LRAMOSA07347</name>
</gene>
<dbReference type="PANTHER" id="PTHR12162">
    <property type="entry name" value="NIBRIN-RELATED"/>
    <property type="match status" value="1"/>
</dbReference>
<dbReference type="InterPro" id="IPR001357">
    <property type="entry name" value="BRCT_dom"/>
</dbReference>
<dbReference type="Gene3D" id="3.40.50.10980">
    <property type="entry name" value="Nibrin, BRCT2 domain"/>
    <property type="match status" value="1"/>
</dbReference>
<dbReference type="Pfam" id="PF00533">
    <property type="entry name" value="BRCT"/>
    <property type="match status" value="1"/>
</dbReference>
<dbReference type="Gene3D" id="2.60.200.20">
    <property type="match status" value="1"/>
</dbReference>
<dbReference type="InterPro" id="IPR032429">
    <property type="entry name" value="Nibrin_BRCT2"/>
</dbReference>
<dbReference type="CDD" id="cd17741">
    <property type="entry name" value="BRCT_nibrin"/>
    <property type="match status" value="1"/>
</dbReference>
<feature type="region of interest" description="Disordered" evidence="9">
    <location>
        <begin position="340"/>
        <end position="483"/>
    </location>
</feature>
<dbReference type="Gene3D" id="3.40.50.10190">
    <property type="entry name" value="BRCT domain"/>
    <property type="match status" value="1"/>
</dbReference>
<proteinExistence type="inferred from homology"/>